<name>A0A1G1VV61_9BACT</name>
<evidence type="ECO:0000313" key="1">
    <source>
        <dbReference type="EMBL" id="OGY19296.1"/>
    </source>
</evidence>
<accession>A0A1G1VV61</accession>
<dbReference type="AlphaFoldDB" id="A0A1G1VV61"/>
<proteinExistence type="predicted"/>
<dbReference type="EMBL" id="MHCL01000029">
    <property type="protein sequence ID" value="OGY19296.1"/>
    <property type="molecule type" value="Genomic_DNA"/>
</dbReference>
<gene>
    <name evidence="1" type="ORF">A3A65_04205</name>
</gene>
<organism evidence="1 2">
    <name type="scientific">Candidatus Chisholmbacteria bacterium RIFCSPLOWO2_01_FULL_49_14</name>
    <dbReference type="NCBI Taxonomy" id="1797593"/>
    <lineage>
        <taxon>Bacteria</taxon>
        <taxon>Candidatus Chisholmiibacteriota</taxon>
    </lineage>
</organism>
<evidence type="ECO:0000313" key="2">
    <source>
        <dbReference type="Proteomes" id="UP000176723"/>
    </source>
</evidence>
<reference evidence="1 2" key="1">
    <citation type="journal article" date="2016" name="Nat. Commun.">
        <title>Thousands of microbial genomes shed light on interconnected biogeochemical processes in an aquifer system.</title>
        <authorList>
            <person name="Anantharaman K."/>
            <person name="Brown C.T."/>
            <person name="Hug L.A."/>
            <person name="Sharon I."/>
            <person name="Castelle C.J."/>
            <person name="Probst A.J."/>
            <person name="Thomas B.C."/>
            <person name="Singh A."/>
            <person name="Wilkins M.J."/>
            <person name="Karaoz U."/>
            <person name="Brodie E.L."/>
            <person name="Williams K.H."/>
            <person name="Hubbard S.S."/>
            <person name="Banfield J.F."/>
        </authorList>
    </citation>
    <scope>NUCLEOTIDE SEQUENCE [LARGE SCALE GENOMIC DNA]</scope>
</reference>
<protein>
    <submittedName>
        <fullName evidence="1">Uncharacterized protein</fullName>
    </submittedName>
</protein>
<sequence>MSLSSVSNTINALGIFGRLTPELEKRFAELEAKYSKRPKHDDANGIFSHLSLVINHDVSVGMVPVYIDLLRDLKPHLPFSITTSDVIVKDGKHLALSFDTAQTQQIRDLAGKFFEEGVVTTYYTKVVWFVPKKNQVAAIRELRNIREMVFSDFVLVANRQNNENTIYSSNRYK</sequence>
<comment type="caution">
    <text evidence="1">The sequence shown here is derived from an EMBL/GenBank/DDBJ whole genome shotgun (WGS) entry which is preliminary data.</text>
</comment>
<dbReference type="Proteomes" id="UP000176723">
    <property type="component" value="Unassembled WGS sequence"/>
</dbReference>
<dbReference type="STRING" id="1797593.A3A65_04205"/>